<dbReference type="RefSeq" id="WP_106462849.1">
    <property type="nucleotide sequence ID" value="NZ_PXOQ01000007.1"/>
</dbReference>
<keyword evidence="3" id="KW-0479">Metal-binding</keyword>
<dbReference type="EMBL" id="PXOQ01000007">
    <property type="protein sequence ID" value="PSG90708.1"/>
    <property type="molecule type" value="Genomic_DNA"/>
</dbReference>
<organism evidence="15 16">
    <name type="scientific">Aurantibacter aestuarii</name>
    <dbReference type="NCBI Taxonomy" id="1266046"/>
    <lineage>
        <taxon>Bacteria</taxon>
        <taxon>Pseudomonadati</taxon>
        <taxon>Bacteroidota</taxon>
        <taxon>Flavobacteriia</taxon>
        <taxon>Flavobacteriales</taxon>
        <taxon>Flavobacteriaceae</taxon>
        <taxon>Aurantibacter</taxon>
    </lineage>
</organism>
<dbReference type="InterPro" id="IPR003644">
    <property type="entry name" value="Calx_beta"/>
</dbReference>
<evidence type="ECO:0000259" key="13">
    <source>
        <dbReference type="Pfam" id="PF05572"/>
    </source>
</evidence>
<dbReference type="GO" id="GO:0008237">
    <property type="term" value="F:metallopeptidase activity"/>
    <property type="evidence" value="ECO:0007669"/>
    <property type="project" value="UniProtKB-KW"/>
</dbReference>
<dbReference type="Gene3D" id="2.60.40.2030">
    <property type="match status" value="1"/>
</dbReference>
<dbReference type="GO" id="GO:0006508">
    <property type="term" value="P:proteolysis"/>
    <property type="evidence" value="ECO:0007669"/>
    <property type="project" value="UniProtKB-KW"/>
</dbReference>
<dbReference type="InterPro" id="IPR011628">
    <property type="entry name" value="Cleaved_adhesin"/>
</dbReference>
<evidence type="ECO:0000256" key="5">
    <source>
        <dbReference type="ARBA" id="ARBA00022737"/>
    </source>
</evidence>
<evidence type="ECO:0000256" key="1">
    <source>
        <dbReference type="ARBA" id="ARBA00008721"/>
    </source>
</evidence>
<evidence type="ECO:0008006" key="17">
    <source>
        <dbReference type="Google" id="ProtNLM"/>
    </source>
</evidence>
<dbReference type="AlphaFoldDB" id="A0A2T1NE36"/>
<evidence type="ECO:0000256" key="2">
    <source>
        <dbReference type="ARBA" id="ARBA00022670"/>
    </source>
</evidence>
<dbReference type="PANTHER" id="PTHR47466:SF1">
    <property type="entry name" value="METALLOPROTEASE MEP1 (AFU_ORTHOLOGUE AFUA_1G07730)-RELATED"/>
    <property type="match status" value="1"/>
</dbReference>
<proteinExistence type="inferred from homology"/>
<comment type="caution">
    <text evidence="15">The sequence shown here is derived from an EMBL/GenBank/DDBJ whole genome shotgun (WGS) entry which is preliminary data.</text>
</comment>
<dbReference type="Gene3D" id="3.40.390.10">
    <property type="entry name" value="Collagenase (Catalytic Domain)"/>
    <property type="match status" value="1"/>
</dbReference>
<feature type="domain" description="Peptidase M43 pregnancy-associated plasma-A" evidence="13">
    <location>
        <begin position="283"/>
        <end position="366"/>
    </location>
</feature>
<evidence type="ECO:0000256" key="11">
    <source>
        <dbReference type="SAM" id="SignalP"/>
    </source>
</evidence>
<dbReference type="SUPFAM" id="SSF141072">
    <property type="entry name" value="CalX-like"/>
    <property type="match status" value="1"/>
</dbReference>
<dbReference type="PANTHER" id="PTHR47466">
    <property type="match status" value="1"/>
</dbReference>
<evidence type="ECO:0000256" key="4">
    <source>
        <dbReference type="ARBA" id="ARBA00022729"/>
    </source>
</evidence>
<keyword evidence="7" id="KW-0862">Zinc</keyword>
<evidence type="ECO:0000256" key="3">
    <source>
        <dbReference type="ARBA" id="ARBA00022723"/>
    </source>
</evidence>
<dbReference type="InterPro" id="IPR024079">
    <property type="entry name" value="MetalloPept_cat_dom_sf"/>
</dbReference>
<sequence>MRKITLCFLLFICFSFLTTAQNKEALNKNSTTVLSSTNAQNSNGLGLQLNQENQNFYNQNGVIRCLTEEVNESYRLSNPNRQSKDEFENWLAPLLQEHKQRVAQQKSNGTFVQAVVEIPIIFHVVSGSPGDAADLDAIYVNAQIDQLNLDFGNQAGGATGPWAAVAADAQIVFVPAQIDPNGNPLAEPGINRVYGYPGQLARTTFDSTIKPATIWDRTKYCNNWTGNLGGGLLGYAQFPDNSTLPGMPGGAGGSTQTDGVVCLYSSIGSIATPHPQGGVYAAGRTLTHEIGHWIGLRHIWGDGGCNVDDFCADTPAQGTSSAGCPTTQDSCAGGGRDMVENFMDYSYDTCMNLFTADQVARMAVVLANSPGRQELPNSNTGATSPVVSFANSLLSASESTDCSFTDYTVSLSIASGASQNTTANLSVNGGTATSGTDYLLINNSVTFAAGSTANQNVTVRVFNDGFVEGNETLDLTFTLNVNGGDATVGNNNLTFTINDDDSVPINTQTVTLINSDVEATDTTPWFIIDNDGDTRNFAGASGLTYPGITGDFFYSASNGSALGTPGNYTPDNFLLSDAIVIPNGATNVSLSFGIGGFQDSEPYRVYWTTDDTSVATIIGGTTGTQIASGNTLDGGGQVITINMDAFSGQTGYLAFRHLSPGTNPGNGRTDGLLLVDNILLEATTAKFIQTAVNENTSAYEVNLAGSGTIYTSDLSTTDLMLDITNNTGNDYGCVNVSVNRSGNSTQTYNGSTGTNLVLDKTFKISTTNSPASGNLSVDFYITAAEMNGFTSTTGLTSNDLFAYREGSNDLVALTTSAFGSDFKLTGNFTDLSGTYYLGAEGAFRLRISPKMFLSGPTFSAGLMSDALRSGGYLPTTSPYTDGLTVNATVFNTTGANAIVDWVWLELRDAATNTTISASRSALLQRDGDVVDVDGTSPVLINVTGKNYFVVVNHRNHLGAMSLNTIALSGTATTVDFTNGSVSTFGTNAQKDMGSGVFGLWAGDLNGDNVIRFAGPNNDTNILKTTIVNHPSNTTGSVFFPYNAYDNFDLDMNGQVRFGGPGNDSNILKSIISNFPGNTTGSVFYPINQQLP</sequence>
<evidence type="ECO:0000256" key="6">
    <source>
        <dbReference type="ARBA" id="ARBA00022801"/>
    </source>
</evidence>
<keyword evidence="4 11" id="KW-0732">Signal</keyword>
<keyword evidence="6" id="KW-0378">Hydrolase</keyword>
<keyword evidence="9" id="KW-0482">Metalloprotease</keyword>
<evidence type="ECO:0000259" key="12">
    <source>
        <dbReference type="Pfam" id="PF03160"/>
    </source>
</evidence>
<keyword evidence="16" id="KW-1185">Reference proteome</keyword>
<dbReference type="InterPro" id="IPR008754">
    <property type="entry name" value="Peptidase_M43"/>
</dbReference>
<feature type="domain" description="Calx-beta" evidence="12">
    <location>
        <begin position="385"/>
        <end position="501"/>
    </location>
</feature>
<dbReference type="InterPro" id="IPR038081">
    <property type="entry name" value="CalX-like_sf"/>
</dbReference>
<dbReference type="Pfam" id="PF05572">
    <property type="entry name" value="Peptidase_M43"/>
    <property type="match status" value="1"/>
</dbReference>
<keyword evidence="2" id="KW-0645">Protease</keyword>
<feature type="signal peptide" evidence="11">
    <location>
        <begin position="1"/>
        <end position="20"/>
    </location>
</feature>
<evidence type="ECO:0000313" key="16">
    <source>
        <dbReference type="Proteomes" id="UP000238426"/>
    </source>
</evidence>
<dbReference type="SUPFAM" id="SSF55486">
    <property type="entry name" value="Metalloproteases ('zincins'), catalytic domain"/>
    <property type="match status" value="1"/>
</dbReference>
<comment type="similarity">
    <text evidence="1">Belongs to the peptidase M43B family.</text>
</comment>
<evidence type="ECO:0000256" key="8">
    <source>
        <dbReference type="ARBA" id="ARBA00022837"/>
    </source>
</evidence>
<protein>
    <recommendedName>
        <fullName evidence="17">Peptidase M43 pregnancy-associated plasma-A domain-containing protein</fullName>
    </recommendedName>
</protein>
<feature type="chain" id="PRO_5015482107" description="Peptidase M43 pregnancy-associated plasma-A domain-containing protein" evidence="11">
    <location>
        <begin position="21"/>
        <end position="1091"/>
    </location>
</feature>
<accession>A0A2T1NE36</accession>
<feature type="domain" description="Cleaved adhesin" evidence="14">
    <location>
        <begin position="522"/>
        <end position="658"/>
    </location>
</feature>
<evidence type="ECO:0000259" key="14">
    <source>
        <dbReference type="Pfam" id="PF07675"/>
    </source>
</evidence>
<dbReference type="GO" id="GO:0016020">
    <property type="term" value="C:membrane"/>
    <property type="evidence" value="ECO:0007669"/>
    <property type="project" value="InterPro"/>
</dbReference>
<evidence type="ECO:0000313" key="15">
    <source>
        <dbReference type="EMBL" id="PSG90708.1"/>
    </source>
</evidence>
<keyword evidence="5" id="KW-0677">Repeat</keyword>
<evidence type="ECO:0000256" key="10">
    <source>
        <dbReference type="ARBA" id="ARBA00023157"/>
    </source>
</evidence>
<dbReference type="GO" id="GO:0007154">
    <property type="term" value="P:cell communication"/>
    <property type="evidence" value="ECO:0007669"/>
    <property type="project" value="InterPro"/>
</dbReference>
<dbReference type="GO" id="GO:0046872">
    <property type="term" value="F:metal ion binding"/>
    <property type="evidence" value="ECO:0007669"/>
    <property type="project" value="UniProtKB-KW"/>
</dbReference>
<dbReference type="Gene3D" id="2.60.120.200">
    <property type="match status" value="1"/>
</dbReference>
<gene>
    <name evidence="15" type="ORF">C7H52_05365</name>
</gene>
<keyword evidence="10" id="KW-1015">Disulfide bond</keyword>
<evidence type="ECO:0000256" key="9">
    <source>
        <dbReference type="ARBA" id="ARBA00023049"/>
    </source>
</evidence>
<keyword evidence="8" id="KW-0106">Calcium</keyword>
<dbReference type="Pfam" id="PF03160">
    <property type="entry name" value="Calx-beta"/>
    <property type="match status" value="1"/>
</dbReference>
<dbReference type="OrthoDB" id="6278496at2"/>
<reference evidence="15 16" key="1">
    <citation type="submission" date="2018-03" db="EMBL/GenBank/DDBJ databases">
        <title>Mesoflavibacter sp. HG37 and Mesoflavibacter sp. HG96 sp.nov., two marine bacteria isolated from seawater of Western Pacific Ocean.</title>
        <authorList>
            <person name="Cheng H."/>
            <person name="Wu Y.-H."/>
            <person name="Guo L.-L."/>
            <person name="Xu X.-W."/>
        </authorList>
    </citation>
    <scope>NUCLEOTIDE SEQUENCE [LARGE SCALE GENOMIC DNA]</scope>
    <source>
        <strain evidence="15 16">KCTC 32269</strain>
    </source>
</reference>
<dbReference type="Pfam" id="PF07675">
    <property type="entry name" value="Cleaved_Adhesin"/>
    <property type="match status" value="1"/>
</dbReference>
<evidence type="ECO:0000256" key="7">
    <source>
        <dbReference type="ARBA" id="ARBA00022833"/>
    </source>
</evidence>
<name>A0A2T1NE36_9FLAO</name>
<dbReference type="Proteomes" id="UP000238426">
    <property type="component" value="Unassembled WGS sequence"/>
</dbReference>